<comment type="subcellular location">
    <subcellularLocation>
        <location evidence="1">Membrane</location>
        <topology evidence="1">Multi-pass membrane protein</topology>
    </subcellularLocation>
</comment>
<evidence type="ECO:0000259" key="6">
    <source>
        <dbReference type="Pfam" id="PF24961"/>
    </source>
</evidence>
<dbReference type="GO" id="GO:0005886">
    <property type="term" value="C:plasma membrane"/>
    <property type="evidence" value="ECO:0007669"/>
    <property type="project" value="TreeGrafter"/>
</dbReference>
<dbReference type="SUPFAM" id="SSF141322">
    <property type="entry name" value="NfeD domain-like"/>
    <property type="match status" value="1"/>
</dbReference>
<evidence type="ECO:0000256" key="2">
    <source>
        <dbReference type="ARBA" id="ARBA00022692"/>
    </source>
</evidence>
<sequence>MRKRWLAFLIFVFVFSVLPFFSIGTTAANTVYVIPIEGEIGPAVDEYVRDNISVVKEDPNAVAIILEIDTYGGRIDSAEKISKAIMAAGLPTISFVNTKAESAGVLLTISADTIVMAPGSTIGSAEPVPNTEKSLSFWTSLLRTVAEEKGRDPKLVASMADSSIEIPDIIEENRLLNLTTQQAKQIGFADHVEENYKDILQSVGIQGANIVVMPIPGRVKLAQVMTSAYVAPMLLTIGFIGLLIEVFTAGFGVGGTVSFIAFSLYFGGAILAGNAGWAVLMVFLVGLLLLLIEAFAPGFGVPGIGGIICIIISIVMASSSPFSAIVSLLISFVLTIAAFVLILKYAPRSKHFDRIILGTQMKKEQGYSATGRYNQYEGMEGTVVTLLRPAGTIDIQGELLDVVSEGSFIEAGSKVKVVKVEGRRIIVKKIN</sequence>
<dbReference type="InterPro" id="IPR029045">
    <property type="entry name" value="ClpP/crotonase-like_dom_sf"/>
</dbReference>
<feature type="domain" description="NfeD integral membrane" evidence="6">
    <location>
        <begin position="229"/>
        <end position="343"/>
    </location>
</feature>
<accession>A0A0D8I5Z1</accession>
<evidence type="ECO:0000256" key="3">
    <source>
        <dbReference type="ARBA" id="ARBA00022989"/>
    </source>
</evidence>
<keyword evidence="8" id="KW-0645">Protease</keyword>
<dbReference type="InterPro" id="IPR012340">
    <property type="entry name" value="NA-bd_OB-fold"/>
</dbReference>
<keyword evidence="4" id="KW-0472">Membrane</keyword>
<dbReference type="Pfam" id="PF01957">
    <property type="entry name" value="NfeD"/>
    <property type="match status" value="1"/>
</dbReference>
<evidence type="ECO:0000256" key="1">
    <source>
        <dbReference type="ARBA" id="ARBA00004141"/>
    </source>
</evidence>
<dbReference type="Gene3D" id="2.40.50.140">
    <property type="entry name" value="Nucleic acid-binding proteins"/>
    <property type="match status" value="1"/>
</dbReference>
<dbReference type="Proteomes" id="UP000035704">
    <property type="component" value="Chromosome"/>
</dbReference>
<keyword evidence="2" id="KW-0812">Transmembrane</keyword>
<proteinExistence type="predicted"/>
<dbReference type="EMBL" id="CP009687">
    <property type="protein sequence ID" value="AKL95795.1"/>
    <property type="molecule type" value="Genomic_DNA"/>
</dbReference>
<dbReference type="SUPFAM" id="SSF52096">
    <property type="entry name" value="ClpP/crotonase"/>
    <property type="match status" value="1"/>
</dbReference>
<evidence type="ECO:0000259" key="5">
    <source>
        <dbReference type="Pfam" id="PF01957"/>
    </source>
</evidence>
<feature type="domain" description="NfeD1b N-terminal" evidence="7">
    <location>
        <begin position="30"/>
        <end position="211"/>
    </location>
</feature>
<dbReference type="STRING" id="84022.CACET_c23490"/>
<feature type="domain" description="NfeD-like C-terminal" evidence="5">
    <location>
        <begin position="374"/>
        <end position="429"/>
    </location>
</feature>
<dbReference type="GO" id="GO:0008233">
    <property type="term" value="F:peptidase activity"/>
    <property type="evidence" value="ECO:0007669"/>
    <property type="project" value="UniProtKB-KW"/>
</dbReference>
<dbReference type="InterPro" id="IPR056739">
    <property type="entry name" value="NfeD_membrane"/>
</dbReference>
<dbReference type="InterPro" id="IPR056738">
    <property type="entry name" value="NfeD1b_N"/>
</dbReference>
<keyword evidence="9" id="KW-1185">Reference proteome</keyword>
<dbReference type="KEGG" id="cace:CACET_c23490"/>
<evidence type="ECO:0000259" key="7">
    <source>
        <dbReference type="Pfam" id="PF25145"/>
    </source>
</evidence>
<dbReference type="InterPro" id="IPR052165">
    <property type="entry name" value="Membrane_assoc_protease"/>
</dbReference>
<dbReference type="Pfam" id="PF25145">
    <property type="entry name" value="NfeD1b_N"/>
    <property type="match status" value="1"/>
</dbReference>
<keyword evidence="3" id="KW-1133">Transmembrane helix</keyword>
<organism evidence="8 9">
    <name type="scientific">Clostridium aceticum</name>
    <dbReference type="NCBI Taxonomy" id="84022"/>
    <lineage>
        <taxon>Bacteria</taxon>
        <taxon>Bacillati</taxon>
        <taxon>Bacillota</taxon>
        <taxon>Clostridia</taxon>
        <taxon>Eubacteriales</taxon>
        <taxon>Clostridiaceae</taxon>
        <taxon>Clostridium</taxon>
    </lineage>
</organism>
<evidence type="ECO:0000313" key="8">
    <source>
        <dbReference type="EMBL" id="AKL95795.1"/>
    </source>
</evidence>
<reference evidence="8 9" key="1">
    <citation type="submission" date="2014-10" db="EMBL/GenBank/DDBJ databases">
        <title>Genome sequence of Clostridium aceticum DSM 1496.</title>
        <authorList>
            <person name="Poehlein A."/>
            <person name="Schiel-Bengelsdorf B."/>
            <person name="Gottschalk G."/>
            <person name="Duerre P."/>
            <person name="Daniel R."/>
        </authorList>
    </citation>
    <scope>NUCLEOTIDE SEQUENCE [LARGE SCALE GENOMIC DNA]</scope>
    <source>
        <strain evidence="8 9">DSM 1496</strain>
    </source>
</reference>
<dbReference type="CDD" id="cd07021">
    <property type="entry name" value="Clp_protease_NfeD_like"/>
    <property type="match status" value="1"/>
</dbReference>
<evidence type="ECO:0000313" key="9">
    <source>
        <dbReference type="Proteomes" id="UP000035704"/>
    </source>
</evidence>
<dbReference type="InterPro" id="IPR002810">
    <property type="entry name" value="NfeD-like_C"/>
</dbReference>
<dbReference type="PATRIC" id="fig|84022.5.peg.2167"/>
<dbReference type="PANTHER" id="PTHR33507">
    <property type="entry name" value="INNER MEMBRANE PROTEIN YBBJ"/>
    <property type="match status" value="1"/>
</dbReference>
<gene>
    <name evidence="8" type="ORF">CACET_c23490</name>
</gene>
<dbReference type="GO" id="GO:0006508">
    <property type="term" value="P:proteolysis"/>
    <property type="evidence" value="ECO:0007669"/>
    <property type="project" value="UniProtKB-KW"/>
</dbReference>
<dbReference type="AlphaFoldDB" id="A0A0D8I5Z1"/>
<dbReference type="PANTHER" id="PTHR33507:SF3">
    <property type="entry name" value="INNER MEMBRANE PROTEIN YBBJ"/>
    <property type="match status" value="1"/>
</dbReference>
<dbReference type="RefSeq" id="WP_044826265.1">
    <property type="nucleotide sequence ID" value="NZ_CP009687.1"/>
</dbReference>
<evidence type="ECO:0000256" key="4">
    <source>
        <dbReference type="ARBA" id="ARBA00023136"/>
    </source>
</evidence>
<keyword evidence="8" id="KW-0378">Hydrolase</keyword>
<dbReference type="Gene3D" id="3.90.226.10">
    <property type="entry name" value="2-enoyl-CoA Hydratase, Chain A, domain 1"/>
    <property type="match status" value="1"/>
</dbReference>
<dbReference type="Pfam" id="PF24961">
    <property type="entry name" value="NfeD_membrane"/>
    <property type="match status" value="1"/>
</dbReference>
<dbReference type="OrthoDB" id="9806253at2"/>
<protein>
    <submittedName>
        <fullName evidence="8">Serine protease</fullName>
    </submittedName>
</protein>
<name>A0A0D8I5Z1_9CLOT</name>